<dbReference type="AlphaFoldDB" id="A0A0L0QUS6"/>
<gene>
    <name evidence="1" type="ORF">AFK71_01165</name>
</gene>
<name>A0A0L0QUS6_VIRPA</name>
<dbReference type="OrthoDB" id="2616643at2"/>
<comment type="caution">
    <text evidence="1">The sequence shown here is derived from an EMBL/GenBank/DDBJ whole genome shotgun (WGS) entry which is preliminary data.</text>
</comment>
<dbReference type="RefSeq" id="WP_050349744.1">
    <property type="nucleotide sequence ID" value="NZ_CP073011.1"/>
</dbReference>
<dbReference type="Proteomes" id="UP000036780">
    <property type="component" value="Unassembled WGS sequence"/>
</dbReference>
<proteinExistence type="predicted"/>
<evidence type="ECO:0000313" key="1">
    <source>
        <dbReference type="EMBL" id="KNE22277.1"/>
    </source>
</evidence>
<protein>
    <recommendedName>
        <fullName evidence="3">DUF1257 domain-containing protein</fullName>
    </recommendedName>
</protein>
<evidence type="ECO:0000313" key="2">
    <source>
        <dbReference type="Proteomes" id="UP000036780"/>
    </source>
</evidence>
<organism evidence="1 2">
    <name type="scientific">Virgibacillus pantothenticus</name>
    <dbReference type="NCBI Taxonomy" id="1473"/>
    <lineage>
        <taxon>Bacteria</taxon>
        <taxon>Bacillati</taxon>
        <taxon>Bacillota</taxon>
        <taxon>Bacilli</taxon>
        <taxon>Bacillales</taxon>
        <taxon>Bacillaceae</taxon>
        <taxon>Virgibacillus</taxon>
    </lineage>
</organism>
<dbReference type="EMBL" id="LGTO01000002">
    <property type="protein sequence ID" value="KNE22277.1"/>
    <property type="molecule type" value="Genomic_DNA"/>
</dbReference>
<sequence length="145" mass="16687">MSIELVLIPVGIALTHAAGSLLEKKSGHTYCIQTVMKRQHLLQKALAQYGCSVYELNEQNYQTEVGDIKILFQQNDKGMFEALFDESVEKEHALGFIENLHAEYKYVIQQETYQKLVQRAEEKGLKLESEEIQQDRSILLTFHVN</sequence>
<dbReference type="PATRIC" id="fig|1473.5.peg.3122"/>
<dbReference type="GeneID" id="66869135"/>
<keyword evidence="2" id="KW-1185">Reference proteome</keyword>
<evidence type="ECO:0008006" key="3">
    <source>
        <dbReference type="Google" id="ProtNLM"/>
    </source>
</evidence>
<accession>A0A0L0QUS6</accession>
<reference evidence="2" key="1">
    <citation type="submission" date="2015-07" db="EMBL/GenBank/DDBJ databases">
        <title>Fjat-10053 dsm26.</title>
        <authorList>
            <person name="Liu B."/>
            <person name="Wang J."/>
            <person name="Zhu Y."/>
            <person name="Liu G."/>
            <person name="Chen Q."/>
            <person name="Chen Z."/>
            <person name="Lan J."/>
            <person name="Che J."/>
            <person name="Ge C."/>
            <person name="Shi H."/>
            <person name="Pan Z."/>
            <person name="Liu X."/>
        </authorList>
    </citation>
    <scope>NUCLEOTIDE SEQUENCE [LARGE SCALE GENOMIC DNA]</scope>
    <source>
        <strain evidence="2">DSM 26</strain>
    </source>
</reference>